<dbReference type="InterPro" id="IPR001638">
    <property type="entry name" value="Solute-binding_3/MltF_N"/>
</dbReference>
<dbReference type="PANTHER" id="PTHR35936">
    <property type="entry name" value="MEMBRANE-BOUND LYTIC MUREIN TRANSGLYCOSYLASE F"/>
    <property type="match status" value="1"/>
</dbReference>
<gene>
    <name evidence="4" type="ORF">SAMN05877838_3005</name>
</gene>
<accession>A0A286IDE7</accession>
<keyword evidence="5" id="KW-1185">Reference proteome</keyword>
<dbReference type="SUPFAM" id="SSF53850">
    <property type="entry name" value="Periplasmic binding protein-like II"/>
    <property type="match status" value="1"/>
</dbReference>
<evidence type="ECO:0000256" key="2">
    <source>
        <dbReference type="ARBA" id="ARBA00022729"/>
    </source>
</evidence>
<keyword evidence="2" id="KW-0732">Signal</keyword>
<proteinExistence type="predicted"/>
<comment type="subcellular location">
    <subcellularLocation>
        <location evidence="1">Periplasm</location>
    </subcellularLocation>
</comment>
<dbReference type="PANTHER" id="PTHR35936:SF35">
    <property type="entry name" value="L-CYSTINE-BINDING PROTEIN TCYJ"/>
    <property type="match status" value="1"/>
</dbReference>
<dbReference type="AlphaFoldDB" id="A0A286IDE7"/>
<reference evidence="5" key="1">
    <citation type="submission" date="2017-08" db="EMBL/GenBank/DDBJ databases">
        <authorList>
            <person name="Varghese N."/>
            <person name="Submissions S."/>
        </authorList>
    </citation>
    <scope>NUCLEOTIDE SEQUENCE [LARGE SCALE GENOMIC DNA]</scope>
    <source>
        <strain evidence="5">KCTC 23107</strain>
    </source>
</reference>
<organism evidence="4 5">
    <name type="scientific">Hoeflea halophila</name>
    <dbReference type="NCBI Taxonomy" id="714899"/>
    <lineage>
        <taxon>Bacteria</taxon>
        <taxon>Pseudomonadati</taxon>
        <taxon>Pseudomonadota</taxon>
        <taxon>Alphaproteobacteria</taxon>
        <taxon>Hyphomicrobiales</taxon>
        <taxon>Rhizobiaceae</taxon>
        <taxon>Hoeflea</taxon>
    </lineage>
</organism>
<dbReference type="OrthoDB" id="9796586at2"/>
<sequence length="293" mass="32466">MVVEARRIVPLVFKGISRITCALVVFFAAALPLAGAGEMLVPNYTDPRERIPVPDLTAYSRIRFVTTVDFPPFSFLDQTGHLTGFHIDLARAICDELDMLPRCQIQALPWGELESALSNGQAEALISGLAITAESRNDFRFTRPYLTLPARFAVKSETVRELDNAKALAGRRVGVLGGTAHEAMLRDWFLELKPVTFSRPQWMFDALKAGSIDAVFGDGLQLSFWLSSQSAQGCCRFLDGPYVSQAHLGEGLAIAVRRRNAPLSQAFDHALSALSRNGRFTELYLRWFPNGLY</sequence>
<dbReference type="SMART" id="SM00062">
    <property type="entry name" value="PBPb"/>
    <property type="match status" value="1"/>
</dbReference>
<dbReference type="Gene3D" id="3.40.190.10">
    <property type="entry name" value="Periplasmic binding protein-like II"/>
    <property type="match status" value="2"/>
</dbReference>
<dbReference type="Pfam" id="PF00497">
    <property type="entry name" value="SBP_bac_3"/>
    <property type="match status" value="1"/>
</dbReference>
<protein>
    <submittedName>
        <fullName evidence="4">Amino acid ABC transporter substrate-binding protein (PAAT family)</fullName>
    </submittedName>
</protein>
<name>A0A286IDE7_9HYPH</name>
<dbReference type="Proteomes" id="UP000219465">
    <property type="component" value="Unassembled WGS sequence"/>
</dbReference>
<evidence type="ECO:0000313" key="4">
    <source>
        <dbReference type="EMBL" id="SOE18092.1"/>
    </source>
</evidence>
<dbReference type="EMBL" id="OCPC01000004">
    <property type="protein sequence ID" value="SOE18092.1"/>
    <property type="molecule type" value="Genomic_DNA"/>
</dbReference>
<evidence type="ECO:0000313" key="5">
    <source>
        <dbReference type="Proteomes" id="UP000219465"/>
    </source>
</evidence>
<feature type="domain" description="Solute-binding protein family 3/N-terminal" evidence="3">
    <location>
        <begin position="61"/>
        <end position="291"/>
    </location>
</feature>
<evidence type="ECO:0000259" key="3">
    <source>
        <dbReference type="SMART" id="SM00062"/>
    </source>
</evidence>
<dbReference type="GO" id="GO:0042597">
    <property type="term" value="C:periplasmic space"/>
    <property type="evidence" value="ECO:0007669"/>
    <property type="project" value="UniProtKB-SubCell"/>
</dbReference>
<evidence type="ECO:0000256" key="1">
    <source>
        <dbReference type="ARBA" id="ARBA00004418"/>
    </source>
</evidence>